<dbReference type="EMBL" id="VUNL01000001">
    <property type="protein sequence ID" value="MSV23740.1"/>
    <property type="molecule type" value="Genomic_DNA"/>
</dbReference>
<dbReference type="AlphaFoldDB" id="A0A6I2UUG5"/>
<dbReference type="RefSeq" id="WP_154619486.1">
    <property type="nucleotide sequence ID" value="NZ_CBCTNG010000016.1"/>
</dbReference>
<evidence type="ECO:0000313" key="2">
    <source>
        <dbReference type="Proteomes" id="UP000430222"/>
    </source>
</evidence>
<dbReference type="Proteomes" id="UP000430222">
    <property type="component" value="Unassembled WGS sequence"/>
</dbReference>
<gene>
    <name evidence="1" type="ORF">FYJ78_00735</name>
</gene>
<name>A0A6I2UUG5_9FIRM</name>
<sequence length="197" mass="22480">MSAFLGPIHFWMYDKIQVQEEIIRRLAAAAERNGWLTAEEAAAYINTETRPLDELIDESNIHGWLSARIEQVETRYAALATKLLTQHEDRLDTMKDILFQFGAEKNTGTNLTAQECYKLIDSCTLDGMPCDGVNIVTDKHEDSFTWERRSDVHSMYWTKAGGKPEYYDSLRNRFVAGLLSNTSFSLVTEAGRYKLLA</sequence>
<accession>A0A6I2UUG5</accession>
<organism evidence="1 2">
    <name type="scientific">Selenomonas montiformis</name>
    <dbReference type="NCBI Taxonomy" id="2652285"/>
    <lineage>
        <taxon>Bacteria</taxon>
        <taxon>Bacillati</taxon>
        <taxon>Bacillota</taxon>
        <taxon>Negativicutes</taxon>
        <taxon>Selenomonadales</taxon>
        <taxon>Selenomonadaceae</taxon>
        <taxon>Selenomonas</taxon>
    </lineage>
</organism>
<reference evidence="1 2" key="1">
    <citation type="submission" date="2019-08" db="EMBL/GenBank/DDBJ databases">
        <title>In-depth cultivation of the pig gut microbiome towards novel bacterial diversity and tailored functional studies.</title>
        <authorList>
            <person name="Wylensek D."/>
            <person name="Hitch T.C.A."/>
            <person name="Clavel T."/>
        </authorList>
    </citation>
    <scope>NUCLEOTIDE SEQUENCE [LARGE SCALE GENOMIC DNA]</scope>
    <source>
        <strain evidence="2">WCA-380-WT-3B3</strain>
    </source>
</reference>
<comment type="caution">
    <text evidence="1">The sequence shown here is derived from an EMBL/GenBank/DDBJ whole genome shotgun (WGS) entry which is preliminary data.</text>
</comment>
<keyword evidence="2" id="KW-1185">Reference proteome</keyword>
<proteinExistence type="predicted"/>
<protein>
    <submittedName>
        <fullName evidence="1">Uncharacterized protein</fullName>
    </submittedName>
</protein>
<evidence type="ECO:0000313" key="1">
    <source>
        <dbReference type="EMBL" id="MSV23740.1"/>
    </source>
</evidence>